<dbReference type="GO" id="GO:0003677">
    <property type="term" value="F:DNA binding"/>
    <property type="evidence" value="ECO:0007669"/>
    <property type="project" value="UniProtKB-KW"/>
</dbReference>
<evidence type="ECO:0000256" key="10">
    <source>
        <dbReference type="PIRSR" id="PIRSR037404-3"/>
    </source>
</evidence>
<feature type="region of interest" description="Disordered" evidence="12">
    <location>
        <begin position="278"/>
        <end position="333"/>
    </location>
</feature>
<comment type="subcellular location">
    <subcellularLocation>
        <location evidence="1">Nucleus</location>
    </subcellularLocation>
</comment>
<feature type="binding site" evidence="10">
    <location>
        <position position="48"/>
    </location>
    <ligand>
        <name>Zn(2+)</name>
        <dbReference type="ChEBI" id="CHEBI:29105"/>
    </ligand>
</feature>
<dbReference type="GO" id="GO:0044027">
    <property type="term" value="P:negative regulation of gene expression via chromosomal CpG island methylation"/>
    <property type="evidence" value="ECO:0007669"/>
    <property type="project" value="TreeGrafter"/>
</dbReference>
<evidence type="ECO:0000256" key="8">
    <source>
        <dbReference type="ARBA" id="ARBA00023242"/>
    </source>
</evidence>
<evidence type="ECO:0000313" key="15">
    <source>
        <dbReference type="Proteomes" id="UP000215902"/>
    </source>
</evidence>
<keyword evidence="4 11" id="KW-0808">Transferase</keyword>
<dbReference type="InterPro" id="IPR022702">
    <property type="entry name" value="Cytosine_MeTrfase1_RFD"/>
</dbReference>
<evidence type="ECO:0000256" key="5">
    <source>
        <dbReference type="ARBA" id="ARBA00022691"/>
    </source>
</evidence>
<sequence>MSKKRKLTNGQLSPSSNNAAKKQKQRRSQQKQKTGSNLSATGSSNTRCRYCKQFLDDAVQFRNERPDAQEECVALTHPALSLVSEGSVLSDEADARPQQKLTDFSVYCPAGHLCPFDTGLIEDNVELYFSGLLVPVYAAVEDEEAAGSTMVACCRMGPIDEWWLSGFDGGQRAIVGFSTVYGEYILAKPHSEYRFLMESALEKIHLTKRVTECLLDDSRKEEAVEYEELLELVAPISADAVQSHASFLIEQVRAMDDEEGTELMRQPCMQTLVELGGLNEDADSEEADQENVDRPTGRRDRRSRAPERRPQPRRHRRIVQAKPQQAAQSADTKATVTPLVRSVFDSIFQHQLDDDAGAADFVTSTKADMFLRLARLNASALVQAGDPVEFLGEAIQRRPPSVAAGRRLRLYYSAVRLGSRCRLSIGDFVLWRSSWRDARPGSWRAARITRLYSEGSGPQLQARFHGSAFLHGEDTILGRTADPCELFATKDECCSAELAAVVMRLDVARRSAGDRLVTASAAEMEANASAGRLFYQKVYLPDKGFFIDPPNDQAEEEPVDPDADADGNQDDEDSYRDCSTCSARRRSCLEAVPRPCRALTAAASAASTAGANKQRYSAFRWRGQVYKLLGCCYLEPGSHKFANESTRRTSQQQQQQPAKADKDSPYPDSVYTERYRKTAYVKGSNESTPAPYQIGRIVEIFKRGPSFPLRIRLKMFYRPEDAVATLDSDRLRPLHLLYCSDEECSVVVSERVRGLCTVVHADELEGLYTSPEQFFLSGPDRFYYDIQFDADTGQMESVCVEQESVDLQAMRDEAAQLAQVKPLRCLDVFSGCGGLSEGLHQAGAAVTHWAIERDPDAAKAFALNHPDCAVLTDDCNRLLRLAMDGVSETPDSRRLPIPQRGQVQLLCGGPPCQGYSGMNRFSAREASKLKNSLVASFLSYADFYRPDYFLLENVRNFAAYNKSCVLQLTMRCLLAMGYQLGAAILQAGQFGVPQTRRRLIILAAAPGRQFAQFPIAVHSFSPKACAGLALLVGDRRYEPPTSPASGCFSGPLRPITVGDALSDLPVIDSGGASRLDQPAPYGSKPKTHYQLIMRAGRLDNSDKLTDHVTKQLTPLVEARLALIPTCPGADWRDLPNVEITLSDGSLARRLRYTHGDRGVCPCAIKPGKCDSQAKQLNTLIPWCLPHTGDRHNHWAGLYGRLDVEGFFSTTVTNPEPMGKQGRVVHPTQNRVVSVRECARSQGFPDAYRFAGDLVARHRQIGNAVPPPLARALGVQLVRALAAAVQDSPT</sequence>
<feature type="compositionally biased region" description="Polar residues" evidence="12">
    <location>
        <begin position="34"/>
        <end position="44"/>
    </location>
</feature>
<feature type="active site" evidence="9 11">
    <location>
        <position position="912"/>
    </location>
</feature>
<evidence type="ECO:0000259" key="13">
    <source>
        <dbReference type="PROSITE" id="PS51038"/>
    </source>
</evidence>
<feature type="compositionally biased region" description="Basic residues" evidence="12">
    <location>
        <begin position="21"/>
        <end position="30"/>
    </location>
</feature>
<proteinExistence type="inferred from homology"/>
<feature type="binding site" evidence="10">
    <location>
        <position position="51"/>
    </location>
    <ligand>
        <name>Zn(2+)</name>
        <dbReference type="ChEBI" id="CHEBI:29105"/>
    </ligand>
</feature>
<feature type="binding site" evidence="10">
    <location>
        <position position="108"/>
    </location>
    <ligand>
        <name>Zn(2+)</name>
        <dbReference type="ChEBI" id="CHEBI:29105"/>
    </ligand>
</feature>
<dbReference type="Pfam" id="PF01426">
    <property type="entry name" value="BAH"/>
    <property type="match status" value="1"/>
</dbReference>
<dbReference type="EC" id="2.1.1.37" evidence="2"/>
<evidence type="ECO:0000256" key="1">
    <source>
        <dbReference type="ARBA" id="ARBA00004123"/>
    </source>
</evidence>
<feature type="compositionally biased region" description="Basic and acidic residues" evidence="12">
    <location>
        <begin position="659"/>
        <end position="669"/>
    </location>
</feature>
<keyword evidence="7" id="KW-0238">DNA-binding</keyword>
<keyword evidence="15" id="KW-1185">Reference proteome</keyword>
<feature type="compositionally biased region" description="Acidic residues" evidence="12">
    <location>
        <begin position="280"/>
        <end position="290"/>
    </location>
</feature>
<dbReference type="Gene3D" id="1.10.10.2230">
    <property type="match status" value="1"/>
</dbReference>
<dbReference type="Pfam" id="PF12047">
    <property type="entry name" value="DNMT1-RFD"/>
    <property type="match status" value="1"/>
</dbReference>
<dbReference type="InterPro" id="IPR029063">
    <property type="entry name" value="SAM-dependent_MTases_sf"/>
</dbReference>
<feature type="compositionally biased region" description="Polar residues" evidence="12">
    <location>
        <begin position="322"/>
        <end position="333"/>
    </location>
</feature>
<dbReference type="InterPro" id="IPR050390">
    <property type="entry name" value="C5-Methyltransferase"/>
</dbReference>
<dbReference type="Gene3D" id="3.90.120.10">
    <property type="entry name" value="DNA Methylase, subunit A, domain 2"/>
    <property type="match status" value="1"/>
</dbReference>
<protein>
    <recommendedName>
        <fullName evidence="2">DNA (cytosine-5-)-methyltransferase</fullName>
        <ecNumber evidence="2">2.1.1.37</ecNumber>
    </recommendedName>
</protein>
<feature type="region of interest" description="Disordered" evidence="12">
    <location>
        <begin position="642"/>
        <end position="669"/>
    </location>
</feature>
<evidence type="ECO:0000256" key="11">
    <source>
        <dbReference type="PROSITE-ProRule" id="PRU01016"/>
    </source>
</evidence>
<dbReference type="GO" id="GO:0003682">
    <property type="term" value="F:chromatin binding"/>
    <property type="evidence" value="ECO:0007669"/>
    <property type="project" value="InterPro"/>
</dbReference>
<dbReference type="GO" id="GO:0003886">
    <property type="term" value="F:DNA (cytosine-5-)-methyltransferase activity"/>
    <property type="evidence" value="ECO:0007669"/>
    <property type="project" value="UniProtKB-EC"/>
</dbReference>
<feature type="compositionally biased region" description="Basic and acidic residues" evidence="12">
    <location>
        <begin position="291"/>
        <end position="310"/>
    </location>
</feature>
<dbReference type="InterPro" id="IPR031303">
    <property type="entry name" value="C5_meth_CS"/>
</dbReference>
<evidence type="ECO:0000256" key="2">
    <source>
        <dbReference type="ARBA" id="ARBA00011975"/>
    </source>
</evidence>
<keyword evidence="5 11" id="KW-0949">S-adenosyl-L-methionine</keyword>
<dbReference type="Gene3D" id="2.30.30.490">
    <property type="match status" value="2"/>
</dbReference>
<name>A0A267DTT2_9PLAT</name>
<feature type="domain" description="BAH" evidence="13">
    <location>
        <begin position="673"/>
        <end position="799"/>
    </location>
</feature>
<evidence type="ECO:0000256" key="6">
    <source>
        <dbReference type="ARBA" id="ARBA00022737"/>
    </source>
</evidence>
<dbReference type="Gene3D" id="3.40.50.150">
    <property type="entry name" value="Vaccinia Virus protein VP39"/>
    <property type="match status" value="1"/>
</dbReference>
<dbReference type="GO" id="GO:0032259">
    <property type="term" value="P:methylation"/>
    <property type="evidence" value="ECO:0007669"/>
    <property type="project" value="UniProtKB-KW"/>
</dbReference>
<feature type="binding site" evidence="10">
    <location>
        <position position="112"/>
    </location>
    <ligand>
        <name>Zn(2+)</name>
        <dbReference type="ChEBI" id="CHEBI:29105"/>
    </ligand>
</feature>
<keyword evidence="10" id="KW-0479">Metal-binding</keyword>
<evidence type="ECO:0000256" key="9">
    <source>
        <dbReference type="PIRSR" id="PIRSR037404-1"/>
    </source>
</evidence>
<dbReference type="PROSITE" id="PS00095">
    <property type="entry name" value="C5_MTASE_2"/>
    <property type="match status" value="1"/>
</dbReference>
<dbReference type="GO" id="GO:0005634">
    <property type="term" value="C:nucleus"/>
    <property type="evidence" value="ECO:0007669"/>
    <property type="project" value="UniProtKB-SubCell"/>
</dbReference>
<reference evidence="14 15" key="1">
    <citation type="submission" date="2017-06" db="EMBL/GenBank/DDBJ databases">
        <title>A platform for efficient transgenesis in Macrostomum lignano, a flatworm model organism for stem cell research.</title>
        <authorList>
            <person name="Berezikov E."/>
        </authorList>
    </citation>
    <scope>NUCLEOTIDE SEQUENCE [LARGE SCALE GENOMIC DNA]</scope>
    <source>
        <strain evidence="14">DV1</strain>
        <tissue evidence="14">Whole organism</tissue>
    </source>
</reference>
<dbReference type="PANTHER" id="PTHR10629:SF52">
    <property type="entry name" value="DNA (CYTOSINE-5)-METHYLTRANSFERASE 1"/>
    <property type="match status" value="1"/>
</dbReference>
<dbReference type="PROSITE" id="PS51679">
    <property type="entry name" value="SAM_MT_C5"/>
    <property type="match status" value="1"/>
</dbReference>
<feature type="compositionally biased region" description="Polar residues" evidence="12">
    <location>
        <begin position="8"/>
        <end position="20"/>
    </location>
</feature>
<feature type="domain" description="BAH" evidence="13">
    <location>
        <begin position="421"/>
        <end position="550"/>
    </location>
</feature>
<dbReference type="GO" id="GO:0046872">
    <property type="term" value="F:metal ion binding"/>
    <property type="evidence" value="ECO:0007669"/>
    <property type="project" value="UniProtKB-KW"/>
</dbReference>
<dbReference type="Pfam" id="PF00145">
    <property type="entry name" value="DNA_methylase"/>
    <property type="match status" value="2"/>
</dbReference>
<dbReference type="InterPro" id="IPR043151">
    <property type="entry name" value="BAH_sf"/>
</dbReference>
<dbReference type="SUPFAM" id="SSF53335">
    <property type="entry name" value="S-adenosyl-L-methionine-dependent methyltransferases"/>
    <property type="match status" value="1"/>
</dbReference>
<evidence type="ECO:0000313" key="14">
    <source>
        <dbReference type="EMBL" id="PAA51979.1"/>
    </source>
</evidence>
<evidence type="ECO:0000256" key="4">
    <source>
        <dbReference type="ARBA" id="ARBA00022679"/>
    </source>
</evidence>
<dbReference type="EMBL" id="NIVC01003325">
    <property type="protein sequence ID" value="PAA51979.1"/>
    <property type="molecule type" value="Genomic_DNA"/>
</dbReference>
<dbReference type="GO" id="GO:0006346">
    <property type="term" value="P:DNA methylation-dependent constitutive heterochromatin formation"/>
    <property type="evidence" value="ECO:0007669"/>
    <property type="project" value="InterPro"/>
</dbReference>
<dbReference type="InterPro" id="IPR001525">
    <property type="entry name" value="C5_MeTfrase"/>
</dbReference>
<dbReference type="OrthoDB" id="5376140at2759"/>
<keyword evidence="6" id="KW-0677">Repeat</keyword>
<feature type="region of interest" description="Disordered" evidence="12">
    <location>
        <begin position="547"/>
        <end position="577"/>
    </location>
</feature>
<accession>A0A267DTT2</accession>
<comment type="similarity">
    <text evidence="11">Belongs to the class I-like SAM-binding methyltransferase superfamily. C5-methyltransferase family.</text>
</comment>
<dbReference type="InterPro" id="IPR001025">
    <property type="entry name" value="BAH_dom"/>
</dbReference>
<dbReference type="PRINTS" id="PR00105">
    <property type="entry name" value="C5METTRFRASE"/>
</dbReference>
<dbReference type="PROSITE" id="PS51038">
    <property type="entry name" value="BAH"/>
    <property type="match status" value="2"/>
</dbReference>
<feature type="region of interest" description="Disordered" evidence="12">
    <location>
        <begin position="1"/>
        <end position="44"/>
    </location>
</feature>
<evidence type="ECO:0000256" key="7">
    <source>
        <dbReference type="ARBA" id="ARBA00023125"/>
    </source>
</evidence>
<keyword evidence="8" id="KW-0539">Nucleus</keyword>
<dbReference type="FunFam" id="3.90.120.10:FF:000001">
    <property type="entry name" value="DNA (cytosine-5)-methyltransferase"/>
    <property type="match status" value="1"/>
</dbReference>
<gene>
    <name evidence="14" type="ORF">BOX15_Mlig013419g1</name>
</gene>
<dbReference type="PANTHER" id="PTHR10629">
    <property type="entry name" value="CYTOSINE-SPECIFIC METHYLTRANSFERASE"/>
    <property type="match status" value="1"/>
</dbReference>
<dbReference type="Proteomes" id="UP000215902">
    <property type="component" value="Unassembled WGS sequence"/>
</dbReference>
<dbReference type="STRING" id="282301.A0A267DTT2"/>
<comment type="caution">
    <text evidence="14">The sequence shown here is derived from an EMBL/GenBank/DDBJ whole genome shotgun (WGS) entry which is preliminary data.</text>
</comment>
<evidence type="ECO:0000256" key="12">
    <source>
        <dbReference type="SAM" id="MobiDB-lite"/>
    </source>
</evidence>
<evidence type="ECO:0000256" key="3">
    <source>
        <dbReference type="ARBA" id="ARBA00022603"/>
    </source>
</evidence>
<feature type="compositionally biased region" description="Acidic residues" evidence="12">
    <location>
        <begin position="553"/>
        <end position="574"/>
    </location>
</feature>
<keyword evidence="3 11" id="KW-0489">Methyltransferase</keyword>
<keyword evidence="10" id="KW-0862">Zinc</keyword>
<dbReference type="PIRSF" id="PIRSF037404">
    <property type="entry name" value="DNMT1"/>
    <property type="match status" value="1"/>
</dbReference>
<dbReference type="SMART" id="SM00439">
    <property type="entry name" value="BAH"/>
    <property type="match status" value="2"/>
</dbReference>
<organism evidence="14 15">
    <name type="scientific">Macrostomum lignano</name>
    <dbReference type="NCBI Taxonomy" id="282301"/>
    <lineage>
        <taxon>Eukaryota</taxon>
        <taxon>Metazoa</taxon>
        <taxon>Spiralia</taxon>
        <taxon>Lophotrochozoa</taxon>
        <taxon>Platyhelminthes</taxon>
        <taxon>Rhabditophora</taxon>
        <taxon>Macrostomorpha</taxon>
        <taxon>Macrostomida</taxon>
        <taxon>Macrostomidae</taxon>
        <taxon>Macrostomum</taxon>
    </lineage>
</organism>